<dbReference type="Proteomes" id="UP000823388">
    <property type="component" value="Chromosome 5N"/>
</dbReference>
<organism evidence="1 2">
    <name type="scientific">Panicum virgatum</name>
    <name type="common">Blackwell switchgrass</name>
    <dbReference type="NCBI Taxonomy" id="38727"/>
    <lineage>
        <taxon>Eukaryota</taxon>
        <taxon>Viridiplantae</taxon>
        <taxon>Streptophyta</taxon>
        <taxon>Embryophyta</taxon>
        <taxon>Tracheophyta</taxon>
        <taxon>Spermatophyta</taxon>
        <taxon>Magnoliopsida</taxon>
        <taxon>Liliopsida</taxon>
        <taxon>Poales</taxon>
        <taxon>Poaceae</taxon>
        <taxon>PACMAD clade</taxon>
        <taxon>Panicoideae</taxon>
        <taxon>Panicodae</taxon>
        <taxon>Paniceae</taxon>
        <taxon>Panicinae</taxon>
        <taxon>Panicum</taxon>
        <taxon>Panicum sect. Hiantes</taxon>
    </lineage>
</organism>
<reference evidence="1" key="1">
    <citation type="submission" date="2020-05" db="EMBL/GenBank/DDBJ databases">
        <title>WGS assembly of Panicum virgatum.</title>
        <authorList>
            <person name="Lovell J.T."/>
            <person name="Jenkins J."/>
            <person name="Shu S."/>
            <person name="Juenger T.E."/>
            <person name="Schmutz J."/>
        </authorList>
    </citation>
    <scope>NUCLEOTIDE SEQUENCE</scope>
    <source>
        <strain evidence="1">AP13</strain>
    </source>
</reference>
<dbReference type="EMBL" id="CM029046">
    <property type="protein sequence ID" value="KAG2586396.1"/>
    <property type="molecule type" value="Genomic_DNA"/>
</dbReference>
<protein>
    <submittedName>
        <fullName evidence="1">Uncharacterized protein</fullName>
    </submittedName>
</protein>
<dbReference type="AlphaFoldDB" id="A0A8T0RND7"/>
<comment type="caution">
    <text evidence="1">The sequence shown here is derived from an EMBL/GenBank/DDBJ whole genome shotgun (WGS) entry which is preliminary data.</text>
</comment>
<proteinExistence type="predicted"/>
<gene>
    <name evidence="1" type="ORF">PVAP13_5NG054200</name>
</gene>
<keyword evidence="2" id="KW-1185">Reference proteome</keyword>
<sequence length="173" mass="19015">MAGLLVGTASPSRFRAMSVVAKAGDELMEADDSNLNKVMEYIRKRQGPIDSILKEIHDFKHDVAMPASFAQVCGDEDMLQMFALKMKGCGTILETSLELRSPTPINREALIMIGNNLKMAALEYEEGLETLDRVVASLKIMCVTSLGCPKDYWSRSTPACLLRPACEGNQVNN</sequence>
<evidence type="ECO:0000313" key="1">
    <source>
        <dbReference type="EMBL" id="KAG2586396.1"/>
    </source>
</evidence>
<evidence type="ECO:0000313" key="2">
    <source>
        <dbReference type="Proteomes" id="UP000823388"/>
    </source>
</evidence>
<accession>A0A8T0RND7</accession>
<name>A0A8T0RND7_PANVG</name>